<sequence>MTQNEQTAVEKEEIFDAVLNETADAGKSEKKAEGEKSNSGMILLAACVFAGFILAALCSFVLNVADVYLGDVRFTLSGVEALHGITPADDSASVITVCLMICVVCAVTGAAIALLSIISLLGGKKMNVALNLFNAVISLLGMIGGCMVLSNADYKWGGAGSLGTVEAVVFALLFVLSLALMFISTGKKIQLSLFGKKLFAGISAVVIVALIIGISVPVAVISSSPTNTTNVGSISLGDDYYSIIEQLGEPFDENSSEHSDMLVWYTKDIMKEKYDLDSEYESKKFTLDELNADMEALLASENVDEARKTALEKQIEEAQKEFDEIDGRRTARIEEIENYGSDAVTVIMMNEGRAEFIFVDADWKASKVEEGEEAPVKKTSSVTIINIYGLDSASGSCILTYKVDYEDGSMCIARTEASYERGGTSYKCVFTDIFGVERQGSKLAVAA</sequence>
<feature type="coiled-coil region" evidence="1">
    <location>
        <begin position="301"/>
        <end position="328"/>
    </location>
</feature>
<comment type="caution">
    <text evidence="3">The sequence shown here is derived from an EMBL/GenBank/DDBJ whole genome shotgun (WGS) entry which is preliminary data.</text>
</comment>
<gene>
    <name evidence="3" type="ORF">IAB07_01390</name>
</gene>
<protein>
    <submittedName>
        <fullName evidence="3">Uncharacterized protein</fullName>
    </submittedName>
</protein>
<evidence type="ECO:0000256" key="2">
    <source>
        <dbReference type="SAM" id="Phobius"/>
    </source>
</evidence>
<evidence type="ECO:0000256" key="1">
    <source>
        <dbReference type="SAM" id="Coils"/>
    </source>
</evidence>
<dbReference type="AlphaFoldDB" id="A0A9D1MLF6"/>
<evidence type="ECO:0000313" key="3">
    <source>
        <dbReference type="EMBL" id="HIU62409.1"/>
    </source>
</evidence>
<keyword evidence="2" id="KW-1133">Transmembrane helix</keyword>
<feature type="transmembrane region" description="Helical" evidence="2">
    <location>
        <begin position="40"/>
        <end position="62"/>
    </location>
</feature>
<reference evidence="3" key="1">
    <citation type="submission" date="2020-10" db="EMBL/GenBank/DDBJ databases">
        <authorList>
            <person name="Gilroy R."/>
        </authorList>
    </citation>
    <scope>NUCLEOTIDE SEQUENCE</scope>
    <source>
        <strain evidence="3">9366</strain>
    </source>
</reference>
<evidence type="ECO:0000313" key="4">
    <source>
        <dbReference type="Proteomes" id="UP000824145"/>
    </source>
</evidence>
<name>A0A9D1MLF6_9FIRM</name>
<reference evidence="3" key="2">
    <citation type="journal article" date="2021" name="PeerJ">
        <title>Extensive microbial diversity within the chicken gut microbiome revealed by metagenomics and culture.</title>
        <authorList>
            <person name="Gilroy R."/>
            <person name="Ravi A."/>
            <person name="Getino M."/>
            <person name="Pursley I."/>
            <person name="Horton D.L."/>
            <person name="Alikhan N.F."/>
            <person name="Baker D."/>
            <person name="Gharbi K."/>
            <person name="Hall N."/>
            <person name="Watson M."/>
            <person name="Adriaenssens E.M."/>
            <person name="Foster-Nyarko E."/>
            <person name="Jarju S."/>
            <person name="Secka A."/>
            <person name="Antonio M."/>
            <person name="Oren A."/>
            <person name="Chaudhuri R.R."/>
            <person name="La Ragione R."/>
            <person name="Hildebrand F."/>
            <person name="Pallen M.J."/>
        </authorList>
    </citation>
    <scope>NUCLEOTIDE SEQUENCE</scope>
    <source>
        <strain evidence="3">9366</strain>
    </source>
</reference>
<feature type="transmembrane region" description="Helical" evidence="2">
    <location>
        <begin position="162"/>
        <end position="186"/>
    </location>
</feature>
<feature type="transmembrane region" description="Helical" evidence="2">
    <location>
        <begin position="128"/>
        <end position="150"/>
    </location>
</feature>
<feature type="transmembrane region" description="Helical" evidence="2">
    <location>
        <begin position="94"/>
        <end position="121"/>
    </location>
</feature>
<dbReference type="EMBL" id="DVNJ01000005">
    <property type="protein sequence ID" value="HIU62409.1"/>
    <property type="molecule type" value="Genomic_DNA"/>
</dbReference>
<accession>A0A9D1MLF6</accession>
<keyword evidence="2" id="KW-0812">Transmembrane</keyword>
<keyword evidence="2" id="KW-0472">Membrane</keyword>
<proteinExistence type="predicted"/>
<keyword evidence="1" id="KW-0175">Coiled coil</keyword>
<dbReference type="Proteomes" id="UP000824145">
    <property type="component" value="Unassembled WGS sequence"/>
</dbReference>
<feature type="transmembrane region" description="Helical" evidence="2">
    <location>
        <begin position="198"/>
        <end position="220"/>
    </location>
</feature>
<organism evidence="3 4">
    <name type="scientific">Candidatus Caccalectryoclostridium excrementigallinarum</name>
    <dbReference type="NCBI Taxonomy" id="2840710"/>
    <lineage>
        <taxon>Bacteria</taxon>
        <taxon>Bacillati</taxon>
        <taxon>Bacillota</taxon>
        <taxon>Clostridia</taxon>
        <taxon>Christensenellales</taxon>
        <taxon>Christensenellaceae</taxon>
        <taxon>Christensenellaceae incertae sedis</taxon>
        <taxon>Candidatus Caccalectryoclostridium</taxon>
    </lineage>
</organism>